<protein>
    <recommendedName>
        <fullName evidence="3">F-box domain-containing protein</fullName>
    </recommendedName>
</protein>
<dbReference type="Proteomes" id="UP000724874">
    <property type="component" value="Unassembled WGS sequence"/>
</dbReference>
<gene>
    <name evidence="1" type="ORF">CPB84DRAFT_1789546</name>
</gene>
<keyword evidence="2" id="KW-1185">Reference proteome</keyword>
<sequence length="324" mass="36895">MTSLPSSLASSPVFALNSDILWRIFLLNTYMTTKFDEDIPALDTLRYTSQVCTAWRELTLQSPSLWGRVINIVLLWHCDEWRDEVIRRTRSSPLYLKVPRTDPAVTYVAVSLANENWSRVYSLDILSFHPKEEKAWTDLLRRPSCLRHLIVRTATAADDFLDSFSISDFPSLETLDLWDSHKVPLDNGDHRQPGTNQHALAIVLPHLQQINIRSFGYIGALLAYLGRISPKEGCTLCFDGVSVVQPDVSPRAVSDILEKFLQCSQKTLAATMEAPVNIQLVRNQIEFSINSFRSIYRIFSFKWSLSILLQESRPSSEFLSLTIS</sequence>
<proteinExistence type="predicted"/>
<evidence type="ECO:0000313" key="1">
    <source>
        <dbReference type="EMBL" id="KAF8884061.1"/>
    </source>
</evidence>
<comment type="caution">
    <text evidence="1">The sequence shown here is derived from an EMBL/GenBank/DDBJ whole genome shotgun (WGS) entry which is preliminary data.</text>
</comment>
<dbReference type="AlphaFoldDB" id="A0A9P5NGS7"/>
<name>A0A9P5NGS7_GYMJU</name>
<evidence type="ECO:0008006" key="3">
    <source>
        <dbReference type="Google" id="ProtNLM"/>
    </source>
</evidence>
<dbReference type="EMBL" id="JADNYJ010000111">
    <property type="protein sequence ID" value="KAF8884061.1"/>
    <property type="molecule type" value="Genomic_DNA"/>
</dbReference>
<accession>A0A9P5NGS7</accession>
<organism evidence="1 2">
    <name type="scientific">Gymnopilus junonius</name>
    <name type="common">Spectacular rustgill mushroom</name>
    <name type="synonym">Gymnopilus spectabilis subsp. junonius</name>
    <dbReference type="NCBI Taxonomy" id="109634"/>
    <lineage>
        <taxon>Eukaryota</taxon>
        <taxon>Fungi</taxon>
        <taxon>Dikarya</taxon>
        <taxon>Basidiomycota</taxon>
        <taxon>Agaricomycotina</taxon>
        <taxon>Agaricomycetes</taxon>
        <taxon>Agaricomycetidae</taxon>
        <taxon>Agaricales</taxon>
        <taxon>Agaricineae</taxon>
        <taxon>Hymenogastraceae</taxon>
        <taxon>Gymnopilus</taxon>
    </lineage>
</organism>
<reference evidence="1" key="1">
    <citation type="submission" date="2020-11" db="EMBL/GenBank/DDBJ databases">
        <authorList>
            <consortium name="DOE Joint Genome Institute"/>
            <person name="Ahrendt S."/>
            <person name="Riley R."/>
            <person name="Andreopoulos W."/>
            <person name="LaButti K."/>
            <person name="Pangilinan J."/>
            <person name="Ruiz-duenas F.J."/>
            <person name="Barrasa J.M."/>
            <person name="Sanchez-Garcia M."/>
            <person name="Camarero S."/>
            <person name="Miyauchi S."/>
            <person name="Serrano A."/>
            <person name="Linde D."/>
            <person name="Babiker R."/>
            <person name="Drula E."/>
            <person name="Ayuso-Fernandez I."/>
            <person name="Pacheco R."/>
            <person name="Padilla G."/>
            <person name="Ferreira P."/>
            <person name="Barriuso J."/>
            <person name="Kellner H."/>
            <person name="Castanera R."/>
            <person name="Alfaro M."/>
            <person name="Ramirez L."/>
            <person name="Pisabarro A.G."/>
            <person name="Kuo A."/>
            <person name="Tritt A."/>
            <person name="Lipzen A."/>
            <person name="He G."/>
            <person name="Yan M."/>
            <person name="Ng V."/>
            <person name="Cullen D."/>
            <person name="Martin F."/>
            <person name="Rosso M.-N."/>
            <person name="Henrissat B."/>
            <person name="Hibbett D."/>
            <person name="Martinez A.T."/>
            <person name="Grigoriev I.V."/>
        </authorList>
    </citation>
    <scope>NUCLEOTIDE SEQUENCE</scope>
    <source>
        <strain evidence="1">AH 44721</strain>
    </source>
</reference>
<dbReference type="OrthoDB" id="3224080at2759"/>
<evidence type="ECO:0000313" key="2">
    <source>
        <dbReference type="Proteomes" id="UP000724874"/>
    </source>
</evidence>
<dbReference type="Gene3D" id="1.20.1280.50">
    <property type="match status" value="1"/>
</dbReference>